<dbReference type="Proteomes" id="UP000694421">
    <property type="component" value="Unplaced"/>
</dbReference>
<protein>
    <submittedName>
        <fullName evidence="1">Uncharacterized protein</fullName>
    </submittedName>
</protein>
<accession>A0A8D0DVX9</accession>
<name>A0A8D0DVX9_SALMN</name>
<dbReference type="GO" id="GO:0001675">
    <property type="term" value="P:acrosome assembly"/>
    <property type="evidence" value="ECO:0007669"/>
    <property type="project" value="TreeGrafter"/>
</dbReference>
<keyword evidence="2" id="KW-1185">Reference proteome</keyword>
<organism evidence="1 2">
    <name type="scientific">Salvator merianae</name>
    <name type="common">Argentine black and white tegu</name>
    <name type="synonym">Tupinambis merianae</name>
    <dbReference type="NCBI Taxonomy" id="96440"/>
    <lineage>
        <taxon>Eukaryota</taxon>
        <taxon>Metazoa</taxon>
        <taxon>Chordata</taxon>
        <taxon>Craniata</taxon>
        <taxon>Vertebrata</taxon>
        <taxon>Euteleostomi</taxon>
        <taxon>Lepidosauria</taxon>
        <taxon>Squamata</taxon>
        <taxon>Bifurcata</taxon>
        <taxon>Unidentata</taxon>
        <taxon>Episquamata</taxon>
        <taxon>Laterata</taxon>
        <taxon>Teiioidea</taxon>
        <taxon>Teiidae</taxon>
        <taxon>Salvator</taxon>
    </lineage>
</organism>
<reference evidence="1" key="2">
    <citation type="submission" date="2025-09" db="UniProtKB">
        <authorList>
            <consortium name="Ensembl"/>
        </authorList>
    </citation>
    <scope>IDENTIFICATION</scope>
</reference>
<dbReference type="Ensembl" id="ENSSMRT00000026363.1">
    <property type="protein sequence ID" value="ENSSMRP00000022540.1"/>
    <property type="gene ID" value="ENSSMRG00000017513.1"/>
</dbReference>
<dbReference type="InterPro" id="IPR037878">
    <property type="entry name" value="SPACA1"/>
</dbReference>
<proteinExistence type="predicted"/>
<reference evidence="1" key="1">
    <citation type="submission" date="2025-08" db="UniProtKB">
        <authorList>
            <consortium name="Ensembl"/>
        </authorList>
    </citation>
    <scope>IDENTIFICATION</scope>
</reference>
<evidence type="ECO:0000313" key="1">
    <source>
        <dbReference type="Ensembl" id="ENSSMRP00000022540.1"/>
    </source>
</evidence>
<sequence length="198" mass="22399">KLSGKWLLTFSSSGGKPISESLESVKIPCVFVPPENRFQYVWKMLIPDHQSLILPNDSAILEVHRDTHPVAFECDTRENDELIASVKYTVYTTEGKLTEDRQNPQLLDLLTSYPQSLYLAQAQLQFMGSHPAHSCTQASVQDIHSLSWLRCYREKDLSVISILMTSSPKAPDDHRQWLHIDVKIGDKIVPCGKPQPSL</sequence>
<evidence type="ECO:0000313" key="2">
    <source>
        <dbReference type="Proteomes" id="UP000694421"/>
    </source>
</evidence>
<dbReference type="PANTHER" id="PTHR47223:SF1">
    <property type="entry name" value="SPERM ACROSOME MEMBRANE-ASSOCIATED PROTEIN 1"/>
    <property type="match status" value="1"/>
</dbReference>
<dbReference type="GeneTree" id="ENSGT00390000004211"/>
<dbReference type="PANTHER" id="PTHR47223">
    <property type="entry name" value="SPERM ACROSOME MEMBRANE-ASSOCIATED PROTEIN 1"/>
    <property type="match status" value="1"/>
</dbReference>
<dbReference type="AlphaFoldDB" id="A0A8D0DVX9"/>
<dbReference type="GO" id="GO:0002080">
    <property type="term" value="C:acrosomal membrane"/>
    <property type="evidence" value="ECO:0007669"/>
    <property type="project" value="InterPro"/>
</dbReference>